<dbReference type="SUPFAM" id="SSF54106">
    <property type="entry name" value="LysM domain"/>
    <property type="match status" value="1"/>
</dbReference>
<evidence type="ECO:0000313" key="7">
    <source>
        <dbReference type="EMBL" id="KAK4652565.1"/>
    </source>
</evidence>
<evidence type="ECO:0000313" key="8">
    <source>
        <dbReference type="Proteomes" id="UP001323405"/>
    </source>
</evidence>
<gene>
    <name evidence="7" type="ORF">QC762_502020</name>
</gene>
<accession>A0ABR0G9X8</accession>
<dbReference type="InterPro" id="IPR052210">
    <property type="entry name" value="LysM1-like"/>
</dbReference>
<dbReference type="InterPro" id="IPR036779">
    <property type="entry name" value="LysM_dom_sf"/>
</dbReference>
<keyword evidence="2" id="KW-0843">Virulence</keyword>
<dbReference type="PROSITE" id="PS51752">
    <property type="entry name" value="JACALIN_LECTIN"/>
    <property type="match status" value="1"/>
</dbReference>
<dbReference type="Proteomes" id="UP001323405">
    <property type="component" value="Unassembled WGS sequence"/>
</dbReference>
<proteinExistence type="inferred from homology"/>
<evidence type="ECO:0000259" key="5">
    <source>
        <dbReference type="PROSITE" id="PS51752"/>
    </source>
</evidence>
<dbReference type="CDD" id="cd00118">
    <property type="entry name" value="LysM"/>
    <property type="match status" value="1"/>
</dbReference>
<keyword evidence="1" id="KW-0147">Chitin-binding</keyword>
<dbReference type="InterPro" id="IPR001229">
    <property type="entry name" value="Jacalin-like_lectin_dom"/>
</dbReference>
<dbReference type="Gene3D" id="2.170.15.10">
    <property type="entry name" value="Proaerolysin, chain A, domain 3"/>
    <property type="match status" value="1"/>
</dbReference>
<name>A0ABR0G9X8_9PEZI</name>
<evidence type="ECO:0000256" key="2">
    <source>
        <dbReference type="ARBA" id="ARBA00023026"/>
    </source>
</evidence>
<protein>
    <recommendedName>
        <fullName evidence="9">LysM domain-containing protein</fullName>
    </recommendedName>
</protein>
<evidence type="ECO:0000259" key="6">
    <source>
        <dbReference type="PROSITE" id="PS51782"/>
    </source>
</evidence>
<dbReference type="SMART" id="SM00257">
    <property type="entry name" value="LysM"/>
    <property type="match status" value="1"/>
</dbReference>
<evidence type="ECO:0000256" key="3">
    <source>
        <dbReference type="ARBA" id="ARBA00044955"/>
    </source>
</evidence>
<dbReference type="Gene3D" id="2.100.10.30">
    <property type="entry name" value="Jacalin-like lectin domain"/>
    <property type="match status" value="1"/>
</dbReference>
<feature type="signal peptide" evidence="4">
    <location>
        <begin position="1"/>
        <end position="21"/>
    </location>
</feature>
<dbReference type="SUPFAM" id="SSF56973">
    <property type="entry name" value="Aerolisin/ETX pore-forming domain"/>
    <property type="match status" value="1"/>
</dbReference>
<dbReference type="RefSeq" id="XP_062741540.1">
    <property type="nucleotide sequence ID" value="XM_062890626.1"/>
</dbReference>
<dbReference type="InterPro" id="IPR018392">
    <property type="entry name" value="LysM"/>
</dbReference>
<dbReference type="SUPFAM" id="SSF51101">
    <property type="entry name" value="Mannose-binding lectins"/>
    <property type="match status" value="1"/>
</dbReference>
<dbReference type="PROSITE" id="PS51782">
    <property type="entry name" value="LYSM"/>
    <property type="match status" value="1"/>
</dbReference>
<feature type="domain" description="Jacalin-type lectin" evidence="5">
    <location>
        <begin position="29"/>
        <end position="171"/>
    </location>
</feature>
<dbReference type="Gene3D" id="3.10.350.10">
    <property type="entry name" value="LysM domain"/>
    <property type="match status" value="1"/>
</dbReference>
<sequence>MRWTQFCSSLIAGFLATTSLAATWERDVWAPTFRVGGKGGSEFELLAETGQTVQKIRVFRVATTKNKQTLRGIQVTFSDGATRSAGALEGESKDYHFQPGEAITEMTLWGNGDGKRTGRILFKTTIGGEFDHGQDTTGQGNFVMEVGSGMLIGFVGRAGKEMDQLSPVFIRKLAKDPVLEDVRIDSYNPFANLELETLSTKKVKWDGVAHNWSFGDTIMRSTSTTWTTSSSTSLTFGMSIKAGIPDVVSVETSVSWSTSSSSSQSTTQSKDKTLTWSLGGRINGPEEAVDCTAQVWSGNLNIGWDGVLVLDTGVRVYRIPTRGTLKRVDVSEVISQCSPLYPELVRPGSTQPAVQTPTPTPTGFITVTTTSLSTPSSSPSTGIKPQPGTVENCAEFHKVVAGDTCHDIAQGAGITLDEFYALNKKVTIDFECDNLYRGYHVCVGLAA</sequence>
<dbReference type="Pfam" id="PF01419">
    <property type="entry name" value="Jacalin"/>
    <property type="match status" value="1"/>
</dbReference>
<dbReference type="Pfam" id="PF01476">
    <property type="entry name" value="LysM"/>
    <property type="match status" value="1"/>
</dbReference>
<dbReference type="PANTHER" id="PTHR34997:SF1">
    <property type="entry name" value="PEPTIDOGLYCAN-BINDING LYSIN DOMAIN"/>
    <property type="match status" value="1"/>
</dbReference>
<dbReference type="GeneID" id="87910533"/>
<evidence type="ECO:0008006" key="9">
    <source>
        <dbReference type="Google" id="ProtNLM"/>
    </source>
</evidence>
<dbReference type="InterPro" id="IPR036404">
    <property type="entry name" value="Jacalin-like_lectin_dom_sf"/>
</dbReference>
<dbReference type="EMBL" id="JAFFHA010000007">
    <property type="protein sequence ID" value="KAK4652565.1"/>
    <property type="molecule type" value="Genomic_DNA"/>
</dbReference>
<dbReference type="PANTHER" id="PTHR34997">
    <property type="entry name" value="AM15"/>
    <property type="match status" value="1"/>
</dbReference>
<keyword evidence="4" id="KW-0732">Signal</keyword>
<feature type="domain" description="LysM" evidence="6">
    <location>
        <begin position="395"/>
        <end position="443"/>
    </location>
</feature>
<evidence type="ECO:0000256" key="1">
    <source>
        <dbReference type="ARBA" id="ARBA00022669"/>
    </source>
</evidence>
<comment type="similarity">
    <text evidence="3">Belongs to the secreted LysM effector family.</text>
</comment>
<feature type="chain" id="PRO_5045715046" description="LysM domain-containing protein" evidence="4">
    <location>
        <begin position="22"/>
        <end position="447"/>
    </location>
</feature>
<evidence type="ECO:0000256" key="4">
    <source>
        <dbReference type="SAM" id="SignalP"/>
    </source>
</evidence>
<organism evidence="7 8">
    <name type="scientific">Podospora pseudocomata</name>
    <dbReference type="NCBI Taxonomy" id="2093779"/>
    <lineage>
        <taxon>Eukaryota</taxon>
        <taxon>Fungi</taxon>
        <taxon>Dikarya</taxon>
        <taxon>Ascomycota</taxon>
        <taxon>Pezizomycotina</taxon>
        <taxon>Sordariomycetes</taxon>
        <taxon>Sordariomycetidae</taxon>
        <taxon>Sordariales</taxon>
        <taxon>Podosporaceae</taxon>
        <taxon>Podospora</taxon>
    </lineage>
</organism>
<reference evidence="7 8" key="1">
    <citation type="journal article" date="2023" name="bioRxiv">
        <title>High-quality genome assemblies of four members of thePodospora anserinaspecies complex.</title>
        <authorList>
            <person name="Ament-Velasquez S.L."/>
            <person name="Vogan A.A."/>
            <person name="Wallerman O."/>
            <person name="Hartmann F."/>
            <person name="Gautier V."/>
            <person name="Silar P."/>
            <person name="Giraud T."/>
            <person name="Johannesson H."/>
        </authorList>
    </citation>
    <scope>NUCLEOTIDE SEQUENCE [LARGE SCALE GENOMIC DNA]</scope>
    <source>
        <strain evidence="7 8">CBS 415.72m</strain>
    </source>
</reference>
<keyword evidence="8" id="KW-1185">Reference proteome</keyword>
<comment type="caution">
    <text evidence="7">The sequence shown here is derived from an EMBL/GenBank/DDBJ whole genome shotgun (WGS) entry which is preliminary data.</text>
</comment>